<accession>A0ABD2QL97</accession>
<dbReference type="AlphaFoldDB" id="A0ABD2QL97"/>
<comment type="caution">
    <text evidence="1">The sequence shown here is derived from an EMBL/GenBank/DDBJ whole genome shotgun (WGS) entry which is preliminary data.</text>
</comment>
<name>A0ABD2QL97_9PLAT</name>
<dbReference type="Proteomes" id="UP001626550">
    <property type="component" value="Unassembled WGS sequence"/>
</dbReference>
<reference evidence="1 2" key="1">
    <citation type="submission" date="2024-11" db="EMBL/GenBank/DDBJ databases">
        <title>Adaptive evolution of stress response genes in parasites aligns with host niche diversity.</title>
        <authorList>
            <person name="Hahn C."/>
            <person name="Resl P."/>
        </authorList>
    </citation>
    <scope>NUCLEOTIDE SEQUENCE [LARGE SCALE GENOMIC DNA]</scope>
    <source>
        <strain evidence="1">EGGRZ-B1_66</strain>
        <tissue evidence="1">Body</tissue>
    </source>
</reference>
<gene>
    <name evidence="1" type="ORF">Ciccas_001174</name>
</gene>
<evidence type="ECO:0000313" key="2">
    <source>
        <dbReference type="Proteomes" id="UP001626550"/>
    </source>
</evidence>
<dbReference type="EMBL" id="JBJKFK010000073">
    <property type="protein sequence ID" value="KAL3320142.1"/>
    <property type="molecule type" value="Genomic_DNA"/>
</dbReference>
<evidence type="ECO:0000313" key="1">
    <source>
        <dbReference type="EMBL" id="KAL3320142.1"/>
    </source>
</evidence>
<keyword evidence="2" id="KW-1185">Reference proteome</keyword>
<protein>
    <submittedName>
        <fullName evidence="1">Uncharacterized protein</fullName>
    </submittedName>
</protein>
<proteinExistence type="predicted"/>
<organism evidence="1 2">
    <name type="scientific">Cichlidogyrus casuarinus</name>
    <dbReference type="NCBI Taxonomy" id="1844966"/>
    <lineage>
        <taxon>Eukaryota</taxon>
        <taxon>Metazoa</taxon>
        <taxon>Spiralia</taxon>
        <taxon>Lophotrochozoa</taxon>
        <taxon>Platyhelminthes</taxon>
        <taxon>Monogenea</taxon>
        <taxon>Monopisthocotylea</taxon>
        <taxon>Dactylogyridea</taxon>
        <taxon>Ancyrocephalidae</taxon>
        <taxon>Cichlidogyrus</taxon>
    </lineage>
</organism>
<sequence length="167" mass="19238">MPSYSSCPMEIYDSLMLIEPQLNDSFLNESCISHMCSCILRVLNSALHTTLSKEGHSPENCVALGVFHIFQRLIEIYAKTPSNYSSFTLSNLFAIIRHFPKCYLHNELRMKNWWILLSTLPSSEKILRFRKFITPFLSMLIGKYISISAPDGDRKHTETLSLNILFL</sequence>